<sequence>MSKVNLRNSMIFRINEKDYEGPELQQQLNEELYEQKFDTIPNSSSSLGKYFYLEDENWKIDPLPTSKLDIQMRSSQDFDNLKQQLDQTKSVYFQTQSMSNFNFKKTFEQEQQNLNQKKPKKFYIPLTEEQKEQLRQKKLNKKIEEQRLIQKRYEEYKKMNLQRRSQNDLQNKQNQQKPVEKENLQSKNDKKKQLKNASLPNLSLTEQEILEYKKKIQEIKEQKSKEKQSKNTTQIKNEQDEEENIQNRNLNVKQEKQLIFEKINQFLVQLDELKQKSENIQSVKNLVEEIKKYTSTNLQALFLAYLFISQQIKYTNKELKEGKLSHDLNGDKILIAGQGTPIAKANLFNQVAQEIGKYMCQIAKGIIKSNAYVNGTKYKGNEQDSAWSIIEYQNQKFPVDVNLGGGYLKGSKFIEQFEFFYFFTEPLEFLYTHFPVNQKEFQLMPKSRQWNLEKFTDMPKYNPCYFQNNIQFFTHNTKNQINLNEDNFTIQIKSKGEQFAYRGVIKTKGTKPQELPLEQTNELIIEDLEKQIVNLNLKLPSYGQYSLSIQFIEITKKGGLKNLEATEKEEENQEKDNQNQQKEQNEKQEQLQNEEKNKSFYDVYDLNQNSNWEELVEIDINYNKGK</sequence>
<evidence type="ECO:0000313" key="3">
    <source>
        <dbReference type="EMBL" id="KRX04511.1"/>
    </source>
</evidence>
<protein>
    <recommendedName>
        <fullName evidence="2">KY-like immunoglobulin-like domain-containing protein</fullName>
    </recommendedName>
</protein>
<dbReference type="Proteomes" id="UP000054937">
    <property type="component" value="Unassembled WGS sequence"/>
</dbReference>
<dbReference type="InterPro" id="IPR056564">
    <property type="entry name" value="Ig-like_KY"/>
</dbReference>
<dbReference type="Pfam" id="PF23265">
    <property type="entry name" value="Ig-like_KY"/>
    <property type="match status" value="1"/>
</dbReference>
<accession>A0A0V0QQE9</accession>
<comment type="caution">
    <text evidence="3">The sequence shown here is derived from an EMBL/GenBank/DDBJ whole genome shotgun (WGS) entry which is preliminary data.</text>
</comment>
<dbReference type="InParanoid" id="A0A0V0QQE9"/>
<dbReference type="EMBL" id="LDAU01000114">
    <property type="protein sequence ID" value="KRX04511.1"/>
    <property type="molecule type" value="Genomic_DNA"/>
</dbReference>
<organism evidence="3 4">
    <name type="scientific">Pseudocohnilembus persalinus</name>
    <name type="common">Ciliate</name>
    <dbReference type="NCBI Taxonomy" id="266149"/>
    <lineage>
        <taxon>Eukaryota</taxon>
        <taxon>Sar</taxon>
        <taxon>Alveolata</taxon>
        <taxon>Ciliophora</taxon>
        <taxon>Intramacronucleata</taxon>
        <taxon>Oligohymenophorea</taxon>
        <taxon>Scuticociliatia</taxon>
        <taxon>Philasterida</taxon>
        <taxon>Pseudocohnilembidae</taxon>
        <taxon>Pseudocohnilembus</taxon>
    </lineage>
</organism>
<evidence type="ECO:0000259" key="2">
    <source>
        <dbReference type="Pfam" id="PF23265"/>
    </source>
</evidence>
<feature type="region of interest" description="Disordered" evidence="1">
    <location>
        <begin position="161"/>
        <end position="199"/>
    </location>
</feature>
<evidence type="ECO:0000256" key="1">
    <source>
        <dbReference type="SAM" id="MobiDB-lite"/>
    </source>
</evidence>
<feature type="compositionally biased region" description="Basic and acidic residues" evidence="1">
    <location>
        <begin position="220"/>
        <end position="229"/>
    </location>
</feature>
<feature type="compositionally biased region" description="Basic and acidic residues" evidence="1">
    <location>
        <begin position="583"/>
        <end position="599"/>
    </location>
</feature>
<name>A0A0V0QQE9_PSEPJ</name>
<dbReference type="InterPro" id="IPR052557">
    <property type="entry name" value="CAP/Cytokinesis_protein"/>
</dbReference>
<dbReference type="PANTHER" id="PTHR46333">
    <property type="entry name" value="CYTOKINESIS PROTEIN 3"/>
    <property type="match status" value="1"/>
</dbReference>
<feature type="region of interest" description="Disordered" evidence="1">
    <location>
        <begin position="567"/>
        <end position="602"/>
    </location>
</feature>
<dbReference type="OrthoDB" id="6129702at2759"/>
<feature type="domain" description="KY-like immunoglobulin-like" evidence="2">
    <location>
        <begin position="452"/>
        <end position="549"/>
    </location>
</feature>
<keyword evidence="4" id="KW-1185">Reference proteome</keyword>
<evidence type="ECO:0000313" key="4">
    <source>
        <dbReference type="Proteomes" id="UP000054937"/>
    </source>
</evidence>
<feature type="region of interest" description="Disordered" evidence="1">
    <location>
        <begin position="220"/>
        <end position="248"/>
    </location>
</feature>
<dbReference type="GO" id="GO:0005737">
    <property type="term" value="C:cytoplasm"/>
    <property type="evidence" value="ECO:0007669"/>
    <property type="project" value="TreeGrafter"/>
</dbReference>
<proteinExistence type="predicted"/>
<feature type="compositionally biased region" description="Basic and acidic residues" evidence="1">
    <location>
        <begin position="178"/>
        <end position="188"/>
    </location>
</feature>
<reference evidence="3 4" key="1">
    <citation type="journal article" date="2015" name="Sci. Rep.">
        <title>Genome of the facultative scuticociliatosis pathogen Pseudocohnilembus persalinus provides insight into its virulence through horizontal gene transfer.</title>
        <authorList>
            <person name="Xiong J."/>
            <person name="Wang G."/>
            <person name="Cheng J."/>
            <person name="Tian M."/>
            <person name="Pan X."/>
            <person name="Warren A."/>
            <person name="Jiang C."/>
            <person name="Yuan D."/>
            <person name="Miao W."/>
        </authorList>
    </citation>
    <scope>NUCLEOTIDE SEQUENCE [LARGE SCALE GENOMIC DNA]</scope>
    <source>
        <strain evidence="3">36N120E</strain>
    </source>
</reference>
<dbReference type="PANTHER" id="PTHR46333:SF2">
    <property type="entry name" value="CYTOKINESIS PROTEIN 3"/>
    <property type="match status" value="1"/>
</dbReference>
<gene>
    <name evidence="3" type="ORF">PPERSA_04326</name>
</gene>
<dbReference type="AlphaFoldDB" id="A0A0V0QQE9"/>